<dbReference type="GO" id="GO:0009086">
    <property type="term" value="P:methionine biosynthetic process"/>
    <property type="evidence" value="ECO:0007669"/>
    <property type="project" value="TreeGrafter"/>
</dbReference>
<evidence type="ECO:0000313" key="2">
    <source>
        <dbReference type="EMBL" id="CCO32834.1"/>
    </source>
</evidence>
<name>M5C0A5_THACB</name>
<evidence type="ECO:0000259" key="1">
    <source>
        <dbReference type="SMART" id="SM00859"/>
    </source>
</evidence>
<dbReference type="Gene3D" id="3.40.50.720">
    <property type="entry name" value="NAD(P)-binding Rossmann-like Domain"/>
    <property type="match status" value="1"/>
</dbReference>
<dbReference type="HOGENOM" id="CLU_2229661_0_0_1"/>
<dbReference type="InterPro" id="IPR036291">
    <property type="entry name" value="NAD(P)-bd_dom_sf"/>
</dbReference>
<evidence type="ECO:0000313" key="3">
    <source>
        <dbReference type="Proteomes" id="UP000012065"/>
    </source>
</evidence>
<dbReference type="SUPFAM" id="SSF51735">
    <property type="entry name" value="NAD(P)-binding Rossmann-fold domains"/>
    <property type="match status" value="1"/>
</dbReference>
<dbReference type="EMBL" id="CAOJ01010543">
    <property type="protein sequence ID" value="CCO32834.1"/>
    <property type="molecule type" value="Genomic_DNA"/>
</dbReference>
<sequence length="106" mass="11215">MAPQAPINVGILGATGTVGQRFILLLSTHPFFKIHALGASSRSAGHPYVKAVKWKQASPIPETVREMIVQECKPEGAFKDCGVVFSGLDADVAGDIGMVVSDRIIP</sequence>
<protein>
    <submittedName>
        <fullName evidence="2">Aspartate-semialdehyde dehydrogenase</fullName>
        <ecNumber evidence="2">1.2.1.11</ecNumber>
    </submittedName>
</protein>
<dbReference type="InterPro" id="IPR051823">
    <property type="entry name" value="ASADH-related"/>
</dbReference>
<dbReference type="GO" id="GO:0051287">
    <property type="term" value="F:NAD binding"/>
    <property type="evidence" value="ECO:0007669"/>
    <property type="project" value="InterPro"/>
</dbReference>
<feature type="domain" description="Semialdehyde dehydrogenase NAD-binding" evidence="1">
    <location>
        <begin position="8"/>
        <end position="105"/>
    </location>
</feature>
<proteinExistence type="predicted"/>
<dbReference type="EC" id="1.2.1.11" evidence="2"/>
<dbReference type="Pfam" id="PF01118">
    <property type="entry name" value="Semialdhyde_dh"/>
    <property type="match status" value="1"/>
</dbReference>
<gene>
    <name evidence="2" type="primary">HOM2</name>
    <name evidence="2" type="ORF">BN14_06897</name>
</gene>
<reference evidence="2 3" key="1">
    <citation type="journal article" date="2013" name="J. Biotechnol.">
        <title>Establishment and interpretation of the genome sequence of the phytopathogenic fungus Rhizoctonia solani AG1-IB isolate 7/3/14.</title>
        <authorList>
            <person name="Wibberg D.W."/>
            <person name="Jelonek L.J."/>
            <person name="Rupp O.R."/>
            <person name="Hennig M.H."/>
            <person name="Eikmeyer F.E."/>
            <person name="Goesmann A.G."/>
            <person name="Hartmann A.H."/>
            <person name="Borriss R.B."/>
            <person name="Grosch R.G."/>
            <person name="Puehler A.P."/>
            <person name="Schlueter A.S."/>
        </authorList>
    </citation>
    <scope>NUCLEOTIDE SEQUENCE [LARGE SCALE GENOMIC DNA]</scope>
    <source>
        <strain evidence="3">AG1-IB / isolate 7/3/14</strain>
    </source>
</reference>
<accession>M5C0A5</accession>
<dbReference type="GO" id="GO:0004073">
    <property type="term" value="F:aspartate-semialdehyde dehydrogenase activity"/>
    <property type="evidence" value="ECO:0007669"/>
    <property type="project" value="UniProtKB-EC"/>
</dbReference>
<dbReference type="PANTHER" id="PTHR46718:SF1">
    <property type="entry name" value="ASPARTATE-SEMIALDEHYDE DEHYDROGENASE"/>
    <property type="match status" value="1"/>
</dbReference>
<dbReference type="GO" id="GO:0009088">
    <property type="term" value="P:threonine biosynthetic process"/>
    <property type="evidence" value="ECO:0007669"/>
    <property type="project" value="TreeGrafter"/>
</dbReference>
<keyword evidence="2" id="KW-0560">Oxidoreductase</keyword>
<dbReference type="InterPro" id="IPR000534">
    <property type="entry name" value="Semialdehyde_DH_NAD-bd"/>
</dbReference>
<dbReference type="SMART" id="SM00859">
    <property type="entry name" value="Semialdhyde_dh"/>
    <property type="match status" value="1"/>
</dbReference>
<dbReference type="AlphaFoldDB" id="M5C0A5"/>
<organism evidence="2 3">
    <name type="scientific">Thanatephorus cucumeris (strain AG1-IB / isolate 7/3/14)</name>
    <name type="common">Lettuce bottom rot fungus</name>
    <name type="synonym">Rhizoctonia solani</name>
    <dbReference type="NCBI Taxonomy" id="1108050"/>
    <lineage>
        <taxon>Eukaryota</taxon>
        <taxon>Fungi</taxon>
        <taxon>Dikarya</taxon>
        <taxon>Basidiomycota</taxon>
        <taxon>Agaricomycotina</taxon>
        <taxon>Agaricomycetes</taxon>
        <taxon>Cantharellales</taxon>
        <taxon>Ceratobasidiaceae</taxon>
        <taxon>Rhizoctonia</taxon>
        <taxon>Rhizoctonia solani AG-1</taxon>
    </lineage>
</organism>
<comment type="caution">
    <text evidence="2">The sequence shown here is derived from an EMBL/GenBank/DDBJ whole genome shotgun (WGS) entry which is preliminary data.</text>
</comment>
<dbReference type="Proteomes" id="UP000012065">
    <property type="component" value="Unassembled WGS sequence"/>
</dbReference>
<dbReference type="CDD" id="cd02315">
    <property type="entry name" value="ScASADH_like_N"/>
    <property type="match status" value="1"/>
</dbReference>
<dbReference type="PANTHER" id="PTHR46718">
    <property type="entry name" value="ASPARTATE-SEMIALDEHYDE DEHYDROGENASE"/>
    <property type="match status" value="1"/>
</dbReference>